<comment type="function">
    <text evidence="1">Could be involved in insertion of integral membrane proteins into the membrane.</text>
</comment>
<dbReference type="HAMAP" id="MF_00386">
    <property type="entry name" value="UPF0161_YidD"/>
    <property type="match status" value="1"/>
</dbReference>
<dbReference type="EMBL" id="CP016895">
    <property type="protein sequence ID" value="AOA59792.1"/>
    <property type="molecule type" value="Genomic_DNA"/>
</dbReference>
<comment type="subcellular location">
    <subcellularLocation>
        <location evidence="1">Cell membrane</location>
        <topology evidence="1">Peripheral membrane protein</topology>
        <orientation evidence="1">Cytoplasmic side</orientation>
    </subcellularLocation>
</comment>
<gene>
    <name evidence="2" type="ORF">BFG52_16510</name>
</gene>
<dbReference type="PANTHER" id="PTHR33383:SF1">
    <property type="entry name" value="MEMBRANE PROTEIN INSERTION EFFICIENCY FACTOR-RELATED"/>
    <property type="match status" value="1"/>
</dbReference>
<dbReference type="PANTHER" id="PTHR33383">
    <property type="entry name" value="MEMBRANE PROTEIN INSERTION EFFICIENCY FACTOR-RELATED"/>
    <property type="match status" value="1"/>
</dbReference>
<dbReference type="STRING" id="1789224.BFG52_16510"/>
<evidence type="ECO:0000313" key="3">
    <source>
        <dbReference type="Proteomes" id="UP000093391"/>
    </source>
</evidence>
<organism evidence="2 3">
    <name type="scientific">Acinetobacter larvae</name>
    <dbReference type="NCBI Taxonomy" id="1789224"/>
    <lineage>
        <taxon>Bacteria</taxon>
        <taxon>Pseudomonadati</taxon>
        <taxon>Pseudomonadota</taxon>
        <taxon>Gammaproteobacteria</taxon>
        <taxon>Moraxellales</taxon>
        <taxon>Moraxellaceae</taxon>
        <taxon>Acinetobacter</taxon>
    </lineage>
</organism>
<dbReference type="KEGG" id="ala:BFG52_16510"/>
<dbReference type="NCBIfam" id="TIGR00278">
    <property type="entry name" value="membrane protein insertion efficiency factor YidD"/>
    <property type="match status" value="1"/>
</dbReference>
<proteinExistence type="inferred from homology"/>
<comment type="similarity">
    <text evidence="1">Belongs to the UPF0161 family.</text>
</comment>
<dbReference type="RefSeq" id="WP_067558898.1">
    <property type="nucleotide sequence ID" value="NZ_CP016895.1"/>
</dbReference>
<accession>A0A1B2M3R3</accession>
<dbReference type="SMART" id="SM01234">
    <property type="entry name" value="Haemolytic"/>
    <property type="match status" value="1"/>
</dbReference>
<keyword evidence="1" id="KW-1003">Cell membrane</keyword>
<sequence length="106" mass="12269">MARILHWLIRCYQILISPMLGPRCRYIPTCSQYAIEAIRSHGAWKGGWLATRRICRCHPWGGYGYDPVPQKAIRFISFQQIDSQKLLVAVPLRERLSNPKHSNHLG</sequence>
<name>A0A1B2M3R3_9GAMM</name>
<keyword evidence="3" id="KW-1185">Reference proteome</keyword>
<dbReference type="OrthoDB" id="9801753at2"/>
<dbReference type="Pfam" id="PF01809">
    <property type="entry name" value="YidD"/>
    <property type="match status" value="1"/>
</dbReference>
<reference evidence="2 3" key="1">
    <citation type="submission" date="2016-08" db="EMBL/GenBank/DDBJ databases">
        <authorList>
            <person name="Seilhamer J.J."/>
        </authorList>
    </citation>
    <scope>NUCLEOTIDE SEQUENCE [LARGE SCALE GENOMIC DNA]</scope>
    <source>
        <strain evidence="2 3">BRTC-1</strain>
    </source>
</reference>
<dbReference type="InterPro" id="IPR002696">
    <property type="entry name" value="Membr_insert_effic_factor_YidD"/>
</dbReference>
<evidence type="ECO:0000256" key="1">
    <source>
        <dbReference type="HAMAP-Rule" id="MF_00386"/>
    </source>
</evidence>
<dbReference type="Proteomes" id="UP000093391">
    <property type="component" value="Chromosome"/>
</dbReference>
<evidence type="ECO:0000313" key="2">
    <source>
        <dbReference type="EMBL" id="AOA59792.1"/>
    </source>
</evidence>
<dbReference type="GO" id="GO:0005886">
    <property type="term" value="C:plasma membrane"/>
    <property type="evidence" value="ECO:0007669"/>
    <property type="project" value="UniProtKB-SubCell"/>
</dbReference>
<keyword evidence="1" id="KW-0472">Membrane</keyword>
<dbReference type="AlphaFoldDB" id="A0A1B2M3R3"/>
<protein>
    <recommendedName>
        <fullName evidence="1">Putative membrane protein insertion efficiency factor</fullName>
    </recommendedName>
</protein>